<dbReference type="SUPFAM" id="SSF51126">
    <property type="entry name" value="Pectin lyase-like"/>
    <property type="match status" value="1"/>
</dbReference>
<evidence type="ECO:0000313" key="3">
    <source>
        <dbReference type="Proteomes" id="UP000011083"/>
    </source>
</evidence>
<keyword evidence="3" id="KW-1185">Reference proteome</keyword>
<keyword evidence="2" id="KW-0456">Lyase</keyword>
<name>L8GKX7_ACACF</name>
<dbReference type="KEGG" id="acan:ACA1_305400"/>
<dbReference type="EMBL" id="KB008083">
    <property type="protein sequence ID" value="ELR13720.1"/>
    <property type="molecule type" value="Genomic_DNA"/>
</dbReference>
<dbReference type="CDD" id="cd14251">
    <property type="entry name" value="PL-6"/>
    <property type="match status" value="1"/>
</dbReference>
<organism evidence="2 3">
    <name type="scientific">Acanthamoeba castellanii (strain ATCC 30010 / Neff)</name>
    <dbReference type="NCBI Taxonomy" id="1257118"/>
    <lineage>
        <taxon>Eukaryota</taxon>
        <taxon>Amoebozoa</taxon>
        <taxon>Discosea</taxon>
        <taxon>Longamoebia</taxon>
        <taxon>Centramoebida</taxon>
        <taxon>Acanthamoebidae</taxon>
        <taxon>Acanthamoeba</taxon>
    </lineage>
</organism>
<dbReference type="RefSeq" id="XP_004335733.1">
    <property type="nucleotide sequence ID" value="XM_004335685.1"/>
</dbReference>
<sequence length="437" mass="48522">MSGSWLVATKLRFVGGALPSKSDDVVEFQVDSDEPCSDCTLSHSLIQDYNPSDLTIDYKWVSLYGQRNKLYNTTLQGKANLGAVVVVWKRTPTGVTAVDEDRHSISFNRFIRRNQVAGNNNDQEAIRIGTSTTKGESNTIVYSNYFEDMNGEIEVISSKSHGNKFYNNTFVRCKGGLTLRHAERNSVFNNKFYGQNVWETSGVRLAWGDKHTIYNNYFEAINPGSSPLRGAVVFMNGEEEVASDGYKPVTNALVAFNTMKNCLANIVFAPDGNEDLEVALSVVRSGCTFVERALQAGGDAELMAMRGTVTRRMEELIKPAPVEAPLQPVGDTLLPRTDIEEEQKALRQAFGVFGAKAGGAGVVQERNRLKIEVRGLKTQLATQELKVQALTLKLTQQAEEEGKLRQELEKIKRSHPPPPSQPRLGSAWQTRHLKLNY</sequence>
<reference evidence="2 3" key="1">
    <citation type="journal article" date="2013" name="Genome Biol.">
        <title>Genome of Acanthamoeba castellanii highlights extensive lateral gene transfer and early evolution of tyrosine kinase signaling.</title>
        <authorList>
            <person name="Clarke M."/>
            <person name="Lohan A.J."/>
            <person name="Liu B."/>
            <person name="Lagkouvardos I."/>
            <person name="Roy S."/>
            <person name="Zafar N."/>
            <person name="Bertelli C."/>
            <person name="Schilde C."/>
            <person name="Kianianmomeni A."/>
            <person name="Burglin T.R."/>
            <person name="Frech C."/>
            <person name="Turcotte B."/>
            <person name="Kopec K.O."/>
            <person name="Synnott J.M."/>
            <person name="Choo C."/>
            <person name="Paponov I."/>
            <person name="Finkler A."/>
            <person name="Soon Heng Tan C."/>
            <person name="Hutchins A.P."/>
            <person name="Weinmeier T."/>
            <person name="Rattei T."/>
            <person name="Chu J.S."/>
            <person name="Gimenez G."/>
            <person name="Irimia M."/>
            <person name="Rigden D.J."/>
            <person name="Fitzpatrick D.A."/>
            <person name="Lorenzo-Morales J."/>
            <person name="Bateman A."/>
            <person name="Chiu C.H."/>
            <person name="Tang P."/>
            <person name="Hegemann P."/>
            <person name="Fromm H."/>
            <person name="Raoult D."/>
            <person name="Greub G."/>
            <person name="Miranda-Saavedra D."/>
            <person name="Chen N."/>
            <person name="Nash P."/>
            <person name="Ginger M.L."/>
            <person name="Horn M."/>
            <person name="Schaap P."/>
            <person name="Caler L."/>
            <person name="Loftus B."/>
        </authorList>
    </citation>
    <scope>NUCLEOTIDE SEQUENCE [LARGE SCALE GENOMIC DNA]</scope>
    <source>
        <strain evidence="2 3">Neff</strain>
    </source>
</reference>
<dbReference type="Pfam" id="PF14592">
    <property type="entry name" value="Chondroitinas_B"/>
    <property type="match status" value="1"/>
</dbReference>
<gene>
    <name evidence="2" type="ORF">ACA1_305400</name>
</gene>
<dbReference type="GO" id="GO:0016829">
    <property type="term" value="F:lyase activity"/>
    <property type="evidence" value="ECO:0007669"/>
    <property type="project" value="UniProtKB-KW"/>
</dbReference>
<dbReference type="GeneID" id="14914280"/>
<evidence type="ECO:0000313" key="2">
    <source>
        <dbReference type="EMBL" id="ELR13720.1"/>
    </source>
</evidence>
<feature type="region of interest" description="Disordered" evidence="1">
    <location>
        <begin position="404"/>
        <end position="426"/>
    </location>
</feature>
<dbReference type="Proteomes" id="UP000011083">
    <property type="component" value="Unassembled WGS sequence"/>
</dbReference>
<protein>
    <submittedName>
        <fullName evidence="2">Poly(Beta-D-mannuronate) lyase, putative</fullName>
    </submittedName>
</protein>
<proteinExistence type="predicted"/>
<evidence type="ECO:0000256" key="1">
    <source>
        <dbReference type="SAM" id="MobiDB-lite"/>
    </source>
</evidence>
<accession>L8GKX7</accession>
<dbReference type="InterPro" id="IPR039513">
    <property type="entry name" value="PL-6"/>
</dbReference>
<dbReference type="AlphaFoldDB" id="L8GKX7"/>
<dbReference type="InterPro" id="IPR012334">
    <property type="entry name" value="Pectin_lyas_fold"/>
</dbReference>
<dbReference type="InterPro" id="IPR011050">
    <property type="entry name" value="Pectin_lyase_fold/virulence"/>
</dbReference>
<dbReference type="Gene3D" id="2.160.20.10">
    <property type="entry name" value="Single-stranded right-handed beta-helix, Pectin lyase-like"/>
    <property type="match status" value="1"/>
</dbReference>
<dbReference type="VEuPathDB" id="AmoebaDB:ACA1_305400"/>